<dbReference type="Proteomes" id="UP000246569">
    <property type="component" value="Unassembled WGS sequence"/>
</dbReference>
<feature type="active site" description="Proton acceptor" evidence="2">
    <location>
        <position position="118"/>
    </location>
</feature>
<accession>A0A317MS77</accession>
<feature type="short sequence motif" description="HXTX 1" evidence="2">
    <location>
        <begin position="36"/>
        <end position="39"/>
    </location>
</feature>
<evidence type="ECO:0000313" key="3">
    <source>
        <dbReference type="EMBL" id="PWV59294.1"/>
    </source>
</evidence>
<keyword evidence="4" id="KW-1185">Reference proteome</keyword>
<comment type="function">
    <text evidence="2">Hydrolyzes RNA 2',3'-cyclic phosphodiester to an RNA 2'-phosphomonoester.</text>
</comment>
<evidence type="ECO:0000256" key="1">
    <source>
        <dbReference type="ARBA" id="ARBA00022801"/>
    </source>
</evidence>
<feature type="short sequence motif" description="HXTX 2" evidence="2">
    <location>
        <begin position="118"/>
        <end position="121"/>
    </location>
</feature>
<dbReference type="NCBIfam" id="TIGR02258">
    <property type="entry name" value="2_5_ligase"/>
    <property type="match status" value="1"/>
</dbReference>
<dbReference type="PANTHER" id="PTHR35561:SF1">
    <property type="entry name" value="RNA 2',3'-CYCLIC PHOSPHODIESTERASE"/>
    <property type="match status" value="1"/>
</dbReference>
<dbReference type="Pfam" id="PF13563">
    <property type="entry name" value="2_5_RNA_ligase2"/>
    <property type="match status" value="1"/>
</dbReference>
<keyword evidence="1 2" id="KW-0378">Hydrolase</keyword>
<dbReference type="SUPFAM" id="SSF55144">
    <property type="entry name" value="LigT-like"/>
    <property type="match status" value="1"/>
</dbReference>
<sequence length="169" mass="18401">MQRLFLALWPDADTRRALARLARSLTPQPVPAHNLHLTLVFLGATPAAQAAAYRAALAGLQPPPLTLALDRIGCWRGPRVLWAGPSQPPAALLALVDELNSRLQPCGFVPEARPFAAHVTLARHHRDAPAQCELTEPIHWPAREVVLAESCSTADGVRYAPRLRWAVEG</sequence>
<keyword evidence="3" id="KW-0436">Ligase</keyword>
<protein>
    <recommendedName>
        <fullName evidence="2">RNA 2',3'-cyclic phosphodiesterase</fullName>
        <shortName evidence="2">RNA 2',3'-CPDase</shortName>
        <ecNumber evidence="2">3.1.4.58</ecNumber>
    </recommendedName>
</protein>
<dbReference type="Gene3D" id="3.90.1140.10">
    <property type="entry name" value="Cyclic phosphodiesterase"/>
    <property type="match status" value="1"/>
</dbReference>
<dbReference type="GO" id="GO:0016874">
    <property type="term" value="F:ligase activity"/>
    <property type="evidence" value="ECO:0007669"/>
    <property type="project" value="UniProtKB-KW"/>
</dbReference>
<dbReference type="GO" id="GO:0004113">
    <property type="term" value="F:2',3'-cyclic-nucleotide 3'-phosphodiesterase activity"/>
    <property type="evidence" value="ECO:0007669"/>
    <property type="project" value="InterPro"/>
</dbReference>
<dbReference type="EC" id="3.1.4.58" evidence="2"/>
<comment type="similarity">
    <text evidence="2">Belongs to the 2H phosphoesterase superfamily. ThpR family.</text>
</comment>
<feature type="active site" description="Proton donor" evidence="2">
    <location>
        <position position="36"/>
    </location>
</feature>
<evidence type="ECO:0000313" key="4">
    <source>
        <dbReference type="Proteomes" id="UP000246569"/>
    </source>
</evidence>
<reference evidence="3 4" key="1">
    <citation type="submission" date="2018-05" db="EMBL/GenBank/DDBJ databases">
        <title>Genomic Encyclopedia of Type Strains, Phase IV (KMG-IV): sequencing the most valuable type-strain genomes for metagenomic binning, comparative biology and taxonomic classification.</title>
        <authorList>
            <person name="Goeker M."/>
        </authorList>
    </citation>
    <scope>NUCLEOTIDE SEQUENCE [LARGE SCALE GENOMIC DNA]</scope>
    <source>
        <strain evidence="3 4">DSM 23606</strain>
    </source>
</reference>
<proteinExistence type="inferred from homology"/>
<dbReference type="PANTHER" id="PTHR35561">
    <property type="entry name" value="RNA 2',3'-CYCLIC PHOSPHODIESTERASE"/>
    <property type="match status" value="1"/>
</dbReference>
<dbReference type="HAMAP" id="MF_01940">
    <property type="entry name" value="RNA_CPDase"/>
    <property type="match status" value="1"/>
</dbReference>
<dbReference type="InterPro" id="IPR009097">
    <property type="entry name" value="Cyclic_Pdiesterase"/>
</dbReference>
<dbReference type="EMBL" id="QGTJ01000011">
    <property type="protein sequence ID" value="PWV59294.1"/>
    <property type="molecule type" value="Genomic_DNA"/>
</dbReference>
<evidence type="ECO:0000256" key="2">
    <source>
        <dbReference type="HAMAP-Rule" id="MF_01940"/>
    </source>
</evidence>
<dbReference type="InterPro" id="IPR004175">
    <property type="entry name" value="RNA_CPDase"/>
</dbReference>
<comment type="caution">
    <text evidence="3">The sequence shown here is derived from an EMBL/GenBank/DDBJ whole genome shotgun (WGS) entry which is preliminary data.</text>
</comment>
<dbReference type="AlphaFoldDB" id="A0A317MS77"/>
<gene>
    <name evidence="3" type="ORF">C7443_11162</name>
</gene>
<comment type="catalytic activity">
    <reaction evidence="2">
        <text>a 3'-end 2',3'-cyclophospho-ribonucleotide-RNA + H2O = a 3'-end 2'-phospho-ribonucleotide-RNA + H(+)</text>
        <dbReference type="Rhea" id="RHEA:11828"/>
        <dbReference type="Rhea" id="RHEA-COMP:10464"/>
        <dbReference type="Rhea" id="RHEA-COMP:17353"/>
        <dbReference type="ChEBI" id="CHEBI:15377"/>
        <dbReference type="ChEBI" id="CHEBI:15378"/>
        <dbReference type="ChEBI" id="CHEBI:83064"/>
        <dbReference type="ChEBI" id="CHEBI:173113"/>
        <dbReference type="EC" id="3.1.4.58"/>
    </reaction>
</comment>
<dbReference type="GO" id="GO:0008664">
    <property type="term" value="F:RNA 2',3'-cyclic 3'-phosphodiesterase activity"/>
    <property type="evidence" value="ECO:0007669"/>
    <property type="project" value="UniProtKB-EC"/>
</dbReference>
<name>A0A317MS77_9GAMM</name>
<organism evidence="3 4">
    <name type="scientific">Plasticicumulans acidivorans</name>
    <dbReference type="NCBI Taxonomy" id="886464"/>
    <lineage>
        <taxon>Bacteria</taxon>
        <taxon>Pseudomonadati</taxon>
        <taxon>Pseudomonadota</taxon>
        <taxon>Gammaproteobacteria</taxon>
        <taxon>Candidatus Competibacteraceae</taxon>
        <taxon>Plasticicumulans</taxon>
    </lineage>
</organism>